<sequence length="685" mass="75489">MAVGYRTVLTVAPGDDARKIARKTVGDWLHGKVKDSQDNAAIVAASRLSFDRSFQARLGSSLAVTNTLVDDGHGQSQQAVRLDETHPTGDTWRVNVLATRVESPGRREQTITVELDPLHLKHDDAVLRGAPPRFVRTLLDEHVLRSGQTRVTGSPLIVTGDNGARDARRAILDQSRQVSVVVASPVPGAPLTAWAKAIEALTKDAVGVSTAFVLDEPALNRLNNLLPEWLQLDPGEVRTFAPRVDLDDETDGIRHRRLSPGTFQRHLHTHRRSGDLRVDPTFTRVHAQRARVQFLDQSLTDSTRTLAQLTRSEELRVARRTLPSRPQGPVQLLTRPGQALPSQQSASRTSQPHRPDVDTAVPRSERTSPETSRSEQGTRAPSSPVGGADTTTHTASAPMWAGRLQTLLGELLGDAELTETSVDLLIEHVRLSADELTRTKEQLATAESQLDEAIQMAADAEYERDFAQVERDEIGEALRDSETELMRTTHVATVLQNRASKKQDWAALDEAHAESPWDEVPETVLELTDRLAQTEPITPHVVFTGDRSLVEEVTLRDRSGHVAATFWNHVRALDDFARARRDGFAGGVHMYLKSDTPGHKCTPTQHAAGESDSVRGRRAWADERLLPVPREVDPSGFVHMFAHFKTAGGGSFAPRMHYFDDTANTGKLYIGYIGRHLTTTRTASV</sequence>
<evidence type="ECO:0000256" key="1">
    <source>
        <dbReference type="SAM" id="Coils"/>
    </source>
</evidence>
<protein>
    <submittedName>
        <fullName evidence="3">Uncharacterized protein</fullName>
    </submittedName>
</protein>
<feature type="compositionally biased region" description="Polar residues" evidence="2">
    <location>
        <begin position="340"/>
        <end position="352"/>
    </location>
</feature>
<evidence type="ECO:0000313" key="4">
    <source>
        <dbReference type="Proteomes" id="UP000184253"/>
    </source>
</evidence>
<dbReference type="RefSeq" id="WP_144081964.1">
    <property type="nucleotide sequence ID" value="NZ_FRCE01000003.1"/>
</dbReference>
<comment type="caution">
    <text evidence="3">The sequence shown here is derived from an EMBL/GenBank/DDBJ whole genome shotgun (WGS) entry which is preliminary data.</text>
</comment>
<evidence type="ECO:0000256" key="2">
    <source>
        <dbReference type="SAM" id="MobiDB-lite"/>
    </source>
</evidence>
<feature type="coiled-coil region" evidence="1">
    <location>
        <begin position="436"/>
        <end position="463"/>
    </location>
</feature>
<dbReference type="EMBL" id="FRCE01000003">
    <property type="protein sequence ID" value="SHL44481.1"/>
    <property type="molecule type" value="Genomic_DNA"/>
</dbReference>
<dbReference type="AlphaFoldDB" id="A0ABD7M6E6"/>
<feature type="compositionally biased region" description="Basic and acidic residues" evidence="2">
    <location>
        <begin position="353"/>
        <end position="368"/>
    </location>
</feature>
<organism evidence="3 4">
    <name type="scientific">Micrococcus luteus</name>
    <name type="common">Micrococcus lysodeikticus</name>
    <dbReference type="NCBI Taxonomy" id="1270"/>
    <lineage>
        <taxon>Bacteria</taxon>
        <taxon>Bacillati</taxon>
        <taxon>Actinomycetota</taxon>
        <taxon>Actinomycetes</taxon>
        <taxon>Micrococcales</taxon>
        <taxon>Micrococcaceae</taxon>
        <taxon>Micrococcus</taxon>
    </lineage>
</organism>
<evidence type="ECO:0000313" key="3">
    <source>
        <dbReference type="EMBL" id="SHL44481.1"/>
    </source>
</evidence>
<proteinExistence type="predicted"/>
<keyword evidence="1" id="KW-0175">Coiled coil</keyword>
<gene>
    <name evidence="3" type="ORF">SAMN04487849_10381</name>
</gene>
<name>A0ABD7M6E6_MICLU</name>
<dbReference type="Proteomes" id="UP000184253">
    <property type="component" value="Unassembled WGS sequence"/>
</dbReference>
<feature type="region of interest" description="Disordered" evidence="2">
    <location>
        <begin position="317"/>
        <end position="397"/>
    </location>
</feature>
<reference evidence="3 4" key="1">
    <citation type="submission" date="2016-11" db="EMBL/GenBank/DDBJ databases">
        <authorList>
            <person name="Varghese N."/>
            <person name="Submissions S."/>
        </authorList>
    </citation>
    <scope>NUCLEOTIDE SEQUENCE [LARGE SCALE GENOMIC DNA]</scope>
    <source>
        <strain evidence="3 4">VTM4R57</strain>
    </source>
</reference>
<accession>A0ABD7M6E6</accession>